<organism evidence="2 3">
    <name type="scientific">Acidisphaera rubrifaciens HS-AP3</name>
    <dbReference type="NCBI Taxonomy" id="1231350"/>
    <lineage>
        <taxon>Bacteria</taxon>
        <taxon>Pseudomonadati</taxon>
        <taxon>Pseudomonadota</taxon>
        <taxon>Alphaproteobacteria</taxon>
        <taxon>Acetobacterales</taxon>
        <taxon>Acetobacteraceae</taxon>
        <taxon>Acidisphaera</taxon>
    </lineage>
</organism>
<sequence length="99" mass="10166">MTLRASPETAAAVAATFARHDEDLAARLRVVPTDALPPGDVRIGWADGEAVRDVAAIWRDASAALAASGLCLPCGPEITAPPLADEASPVSTRDLLHVG</sequence>
<name>A0A0D6P8C9_9PROT</name>
<evidence type="ECO:0000313" key="3">
    <source>
        <dbReference type="Proteomes" id="UP000032680"/>
    </source>
</evidence>
<protein>
    <submittedName>
        <fullName evidence="2">Uncharacterized protein</fullName>
    </submittedName>
</protein>
<dbReference type="AlphaFoldDB" id="A0A0D6P8C9"/>
<evidence type="ECO:0000256" key="1">
    <source>
        <dbReference type="SAM" id="MobiDB-lite"/>
    </source>
</evidence>
<comment type="caution">
    <text evidence="2">The sequence shown here is derived from an EMBL/GenBank/DDBJ whole genome shotgun (WGS) entry which is preliminary data.</text>
</comment>
<dbReference type="EMBL" id="BANB01000577">
    <property type="protein sequence ID" value="GAN78030.1"/>
    <property type="molecule type" value="Genomic_DNA"/>
</dbReference>
<feature type="region of interest" description="Disordered" evidence="1">
    <location>
        <begin position="80"/>
        <end position="99"/>
    </location>
</feature>
<dbReference type="Proteomes" id="UP000032680">
    <property type="component" value="Unassembled WGS sequence"/>
</dbReference>
<proteinExistence type="predicted"/>
<evidence type="ECO:0000313" key="2">
    <source>
        <dbReference type="EMBL" id="GAN78030.1"/>
    </source>
</evidence>
<reference evidence="2 3" key="1">
    <citation type="submission" date="2012-11" db="EMBL/GenBank/DDBJ databases">
        <title>Whole genome sequence of Acidisphaera rubrifaciens HS-AP3.</title>
        <authorList>
            <person name="Azuma Y."/>
            <person name="Higashiura N."/>
            <person name="Hirakawa H."/>
            <person name="Matsushita K."/>
        </authorList>
    </citation>
    <scope>NUCLEOTIDE SEQUENCE [LARGE SCALE GENOMIC DNA]</scope>
    <source>
        <strain evidence="2 3">HS-AP3</strain>
    </source>
</reference>
<gene>
    <name evidence="2" type="ORF">Asru_0577_02</name>
</gene>
<accession>A0A0D6P8C9</accession>
<keyword evidence="3" id="KW-1185">Reference proteome</keyword>